<name>A0A1H3X8E5_9BACI</name>
<feature type="region of interest" description="Disordered" evidence="8">
    <location>
        <begin position="55"/>
        <end position="86"/>
    </location>
</feature>
<dbReference type="PROSITE" id="PS51061">
    <property type="entry name" value="R3H"/>
    <property type="match status" value="1"/>
</dbReference>
<dbReference type="Pfam" id="PF13083">
    <property type="entry name" value="KH_KhpA-B"/>
    <property type="match status" value="1"/>
</dbReference>
<comment type="subcellular location">
    <subcellularLocation>
        <location evidence="6">Cytoplasm</location>
    </subcellularLocation>
</comment>
<evidence type="ECO:0000256" key="4">
    <source>
        <dbReference type="ARBA" id="ARBA00023186"/>
    </source>
</evidence>
<comment type="function">
    <text evidence="6">A probable RNA chaperone. Forms a complex with KhpA which binds to cellular RNA and controls its expression. Plays a role in peptidoglycan (PG) homeostasis and cell length regulation.</text>
</comment>
<dbReference type="CDD" id="cd02414">
    <property type="entry name" value="KH-II_Jag"/>
    <property type="match status" value="1"/>
</dbReference>
<dbReference type="InterPro" id="IPR039247">
    <property type="entry name" value="KhpB"/>
</dbReference>
<dbReference type="InterPro" id="IPR001374">
    <property type="entry name" value="R3H_dom"/>
</dbReference>
<evidence type="ECO:0000313" key="11">
    <source>
        <dbReference type="Proteomes" id="UP000198584"/>
    </source>
</evidence>
<feature type="domain" description="R3H" evidence="9">
    <location>
        <begin position="180"/>
        <end position="246"/>
    </location>
</feature>
<dbReference type="SMART" id="SM00393">
    <property type="entry name" value="R3H"/>
    <property type="match status" value="1"/>
</dbReference>
<dbReference type="Gene3D" id="3.30.30.80">
    <property type="entry name" value="probable RNA-binding protein from clostridium symbiosum atcc 14940"/>
    <property type="match status" value="1"/>
</dbReference>
<dbReference type="RefSeq" id="WP_093042138.1">
    <property type="nucleotide sequence ID" value="NZ_FNQR01000002.1"/>
</dbReference>
<evidence type="ECO:0000256" key="5">
    <source>
        <dbReference type="ARBA" id="ARBA00023316"/>
    </source>
</evidence>
<dbReference type="PANTHER" id="PTHR35800">
    <property type="entry name" value="PROTEIN JAG"/>
    <property type="match status" value="1"/>
</dbReference>
<dbReference type="Gene3D" id="3.30.1370.50">
    <property type="entry name" value="R3H-like domain"/>
    <property type="match status" value="1"/>
</dbReference>
<keyword evidence="1 6" id="KW-0963">Cytoplasm</keyword>
<evidence type="ECO:0000256" key="1">
    <source>
        <dbReference type="ARBA" id="ARBA00022490"/>
    </source>
</evidence>
<feature type="compositionally biased region" description="Basic and acidic residues" evidence="8">
    <location>
        <begin position="71"/>
        <end position="85"/>
    </location>
</feature>
<dbReference type="HAMAP" id="MF_00867">
    <property type="entry name" value="KhpB"/>
    <property type="match status" value="1"/>
</dbReference>
<dbReference type="SMART" id="SM01245">
    <property type="entry name" value="Jag_N"/>
    <property type="match status" value="1"/>
</dbReference>
<dbReference type="Gene3D" id="3.30.300.20">
    <property type="match status" value="1"/>
</dbReference>
<dbReference type="GO" id="GO:0003723">
    <property type="term" value="F:RNA binding"/>
    <property type="evidence" value="ECO:0007669"/>
    <property type="project" value="UniProtKB-UniRule"/>
</dbReference>
<comment type="caution">
    <text evidence="6">Lacks conserved residue(s) required for the propagation of feature annotation.</text>
</comment>
<feature type="coiled-coil region" evidence="7">
    <location>
        <begin position="87"/>
        <end position="114"/>
    </location>
</feature>
<evidence type="ECO:0000256" key="3">
    <source>
        <dbReference type="ARBA" id="ARBA00022960"/>
    </source>
</evidence>
<evidence type="ECO:0000313" key="10">
    <source>
        <dbReference type="EMBL" id="SDZ95656.1"/>
    </source>
</evidence>
<organism evidence="10 11">
    <name type="scientific">Thalassobacillus cyri</name>
    <dbReference type="NCBI Taxonomy" id="571932"/>
    <lineage>
        <taxon>Bacteria</taxon>
        <taxon>Bacillati</taxon>
        <taxon>Bacillota</taxon>
        <taxon>Bacilli</taxon>
        <taxon>Bacillales</taxon>
        <taxon>Bacillaceae</taxon>
        <taxon>Thalassobacillus</taxon>
    </lineage>
</organism>
<evidence type="ECO:0000259" key="9">
    <source>
        <dbReference type="PROSITE" id="PS51061"/>
    </source>
</evidence>
<keyword evidence="11" id="KW-1185">Reference proteome</keyword>
<keyword evidence="3 6" id="KW-0133">Cell shape</keyword>
<dbReference type="GO" id="GO:0009252">
    <property type="term" value="P:peptidoglycan biosynthetic process"/>
    <property type="evidence" value="ECO:0007669"/>
    <property type="project" value="UniProtKB-UniRule"/>
</dbReference>
<dbReference type="CDD" id="cd02644">
    <property type="entry name" value="R3H_jag"/>
    <property type="match status" value="1"/>
</dbReference>
<dbReference type="GO" id="GO:0071555">
    <property type="term" value="P:cell wall organization"/>
    <property type="evidence" value="ECO:0007669"/>
    <property type="project" value="UniProtKB-KW"/>
</dbReference>
<protein>
    <recommendedName>
        <fullName evidence="6">RNA-binding protein KhpB</fullName>
    </recommendedName>
    <alternativeName>
        <fullName evidence="6">RNA-binding protein EloR</fullName>
    </alternativeName>
</protein>
<comment type="domain">
    <text evidence="6">Has an N-terminal Jag-N domain and 2 RNA-binding domains (KH and R3H).</text>
</comment>
<gene>
    <name evidence="6" type="primary">khpB</name>
    <name evidence="6" type="synonym">eloR</name>
    <name evidence="10" type="ORF">SAMN05421743_10277</name>
</gene>
<comment type="similarity">
    <text evidence="6">Belongs to the KhpB RNA-binding protein family.</text>
</comment>
<comment type="subunit">
    <text evidence="6">Forms a complex with KhpA.</text>
</comment>
<dbReference type="SUPFAM" id="SSF82708">
    <property type="entry name" value="R3H domain"/>
    <property type="match status" value="1"/>
</dbReference>
<keyword evidence="2 6" id="KW-0694">RNA-binding</keyword>
<proteinExistence type="inferred from homology"/>
<keyword evidence="4 6" id="KW-0143">Chaperone</keyword>
<dbReference type="GO" id="GO:0008360">
    <property type="term" value="P:regulation of cell shape"/>
    <property type="evidence" value="ECO:0007669"/>
    <property type="project" value="UniProtKB-KW"/>
</dbReference>
<dbReference type="InterPro" id="IPR034079">
    <property type="entry name" value="R3H_KhpB"/>
</dbReference>
<evidence type="ECO:0000256" key="8">
    <source>
        <dbReference type="SAM" id="MobiDB-lite"/>
    </source>
</evidence>
<sequence length="246" mass="27933">MKQITATGQTVEEAVQSALEQLQTSRDLVEVNIIDEGKKGFFGFGSKPSIVKVSKVDTKAEDQEQEINSEPETKSEVKQETRDEPEINVAAKKMDQQEDAIKEAERYIEEIAEQMGAPVEVKTTVHGRDIHFELIGEKIALLIGKRGQTLNALQYLLHLTINRNTDQYYTAVLDAEGYRDRRKDTLETLASRLSEKALRTNEDVKLEPMPSYERKIIHTALQNNQQVETYSAGNEPKRYVVIRPSK</sequence>
<dbReference type="OrthoDB" id="9794483at2"/>
<accession>A0A1H3X8E5</accession>
<reference evidence="10 11" key="1">
    <citation type="submission" date="2016-10" db="EMBL/GenBank/DDBJ databases">
        <authorList>
            <person name="de Groot N.N."/>
        </authorList>
    </citation>
    <scope>NUCLEOTIDE SEQUENCE [LARGE SCALE GENOMIC DNA]</scope>
    <source>
        <strain evidence="10 11">CCM7597</strain>
    </source>
</reference>
<dbReference type="InterPro" id="IPR038008">
    <property type="entry name" value="Jag_KH"/>
</dbReference>
<dbReference type="Pfam" id="PF14804">
    <property type="entry name" value="Jag_N"/>
    <property type="match status" value="1"/>
</dbReference>
<keyword evidence="7" id="KW-0175">Coiled coil</keyword>
<dbReference type="NCBIfam" id="NF041568">
    <property type="entry name" value="Jag_EloR"/>
    <property type="match status" value="1"/>
</dbReference>
<dbReference type="STRING" id="571932.SAMN05421743_10277"/>
<keyword evidence="5 6" id="KW-0961">Cell wall biogenesis/degradation</keyword>
<dbReference type="InterPro" id="IPR015946">
    <property type="entry name" value="KH_dom-like_a/b"/>
</dbReference>
<dbReference type="AlphaFoldDB" id="A0A1H3X8E5"/>
<evidence type="ECO:0000256" key="2">
    <source>
        <dbReference type="ARBA" id="ARBA00022884"/>
    </source>
</evidence>
<dbReference type="InterPro" id="IPR032782">
    <property type="entry name" value="KhpB_N"/>
</dbReference>
<dbReference type="Proteomes" id="UP000198584">
    <property type="component" value="Unassembled WGS sequence"/>
</dbReference>
<dbReference type="EMBL" id="FNQR01000002">
    <property type="protein sequence ID" value="SDZ95656.1"/>
    <property type="molecule type" value="Genomic_DNA"/>
</dbReference>
<dbReference type="InterPro" id="IPR038247">
    <property type="entry name" value="Jag_N_dom_sf"/>
</dbReference>
<dbReference type="Pfam" id="PF01424">
    <property type="entry name" value="R3H"/>
    <property type="match status" value="1"/>
</dbReference>
<evidence type="ECO:0000256" key="6">
    <source>
        <dbReference type="HAMAP-Rule" id="MF_00867"/>
    </source>
</evidence>
<evidence type="ECO:0000256" key="7">
    <source>
        <dbReference type="SAM" id="Coils"/>
    </source>
</evidence>
<dbReference type="InterPro" id="IPR036867">
    <property type="entry name" value="R3H_dom_sf"/>
</dbReference>
<dbReference type="PANTHER" id="PTHR35800:SF1">
    <property type="entry name" value="RNA-BINDING PROTEIN KHPB"/>
    <property type="match status" value="1"/>
</dbReference>
<dbReference type="GO" id="GO:0005737">
    <property type="term" value="C:cytoplasm"/>
    <property type="evidence" value="ECO:0007669"/>
    <property type="project" value="UniProtKB-SubCell"/>
</dbReference>